<dbReference type="PANTHER" id="PTHR24249:SF381">
    <property type="entry name" value="TRACE AMINE ASSOCIATED RECEPTOR 19P-RELATED"/>
    <property type="match status" value="1"/>
</dbReference>
<feature type="transmembrane region" description="Helical" evidence="10">
    <location>
        <begin position="371"/>
        <end position="388"/>
    </location>
</feature>
<dbReference type="Proteomes" id="UP000314294">
    <property type="component" value="Unassembled WGS sequence"/>
</dbReference>
<dbReference type="PANTHER" id="PTHR24249">
    <property type="entry name" value="HISTAMINE RECEPTOR-RELATED G-PROTEIN COUPLED RECEPTOR"/>
    <property type="match status" value="1"/>
</dbReference>
<evidence type="ECO:0000256" key="10">
    <source>
        <dbReference type="SAM" id="Phobius"/>
    </source>
</evidence>
<evidence type="ECO:0000256" key="3">
    <source>
        <dbReference type="ARBA" id="ARBA00022692"/>
    </source>
</evidence>
<accession>A0A4Z2GES1</accession>
<keyword evidence="4 10" id="KW-1133">Transmembrane helix</keyword>
<sequence>MAGSTAKTVHDIFQSMEYGPAATSSTATAQAWLDHHSRSLGLFIDGKFVRPADRESRSLADAKGGNLCSTVCAEEDDISQCASSAVVGHQVWGDLSCHQRAKVLLRSAAALGQHGACVSELCELCEASCAASSLVRLLQYYGSWAQLRDTLVPDWKPLGNSVIVVPDFFVGFLMFFQIMLIDGCWLLGDLILILKDNLDKPGRQLHNPTNLLILSLAVSDFLVGLLLMPVDLLFSEACWFLGDLIPTNLLLILSLAVSDFLVGLLLMPVDILFSEACWFLGDLMQLHNPTNLLILSLAVSDFLVGLLLMPVDVLFSESCWFLVTVIILLYMRIFVVAVSQAQAMRTHIASVTKQRPVGVTAKKSEMKAARTLGVVVVVFLICFCPYYSPSLTVKNHCPGPDDNHFPRPVKNHCPRPVDNNCPRLVENHFRRTTAGPLPQTSFETLPHNRQLYNPTNLLILSLAFSDFLVGFLLMPTSQSVQHGWVEGSRRRGQGSGGRSPGGGSEDDHPAEGQAPGGGPEDRNVELGDLDQAKRQEEPGLDGRGHGEPGLDWTRGTVT</sequence>
<evidence type="ECO:0000313" key="13">
    <source>
        <dbReference type="Proteomes" id="UP000314294"/>
    </source>
</evidence>
<dbReference type="InterPro" id="IPR000276">
    <property type="entry name" value="GPCR_Rhodpsn"/>
</dbReference>
<evidence type="ECO:0000256" key="5">
    <source>
        <dbReference type="ARBA" id="ARBA00023040"/>
    </source>
</evidence>
<feature type="transmembrane region" description="Helical" evidence="10">
    <location>
        <begin position="168"/>
        <end position="188"/>
    </location>
</feature>
<evidence type="ECO:0000256" key="6">
    <source>
        <dbReference type="ARBA" id="ARBA00023136"/>
    </source>
</evidence>
<feature type="compositionally biased region" description="Basic and acidic residues" evidence="9">
    <location>
        <begin position="519"/>
        <end position="548"/>
    </location>
</feature>
<feature type="domain" description="G-protein coupled receptors family 1 profile" evidence="11">
    <location>
        <begin position="188"/>
        <end position="387"/>
    </location>
</feature>
<feature type="transmembrane region" description="Helical" evidence="10">
    <location>
        <begin position="209"/>
        <end position="229"/>
    </location>
</feature>
<dbReference type="SUPFAM" id="SSF53720">
    <property type="entry name" value="ALDH-like"/>
    <property type="match status" value="1"/>
</dbReference>
<evidence type="ECO:0000256" key="2">
    <source>
        <dbReference type="ARBA" id="ARBA00022475"/>
    </source>
</evidence>
<dbReference type="InterPro" id="IPR017452">
    <property type="entry name" value="GPCR_Rhodpsn_7TM"/>
</dbReference>
<dbReference type="GO" id="GO:0001594">
    <property type="term" value="F:trace-amine receptor activity"/>
    <property type="evidence" value="ECO:0007669"/>
    <property type="project" value="TreeGrafter"/>
</dbReference>
<dbReference type="Gene3D" id="3.40.605.10">
    <property type="entry name" value="Aldehyde Dehydrogenase, Chain A, domain 1"/>
    <property type="match status" value="1"/>
</dbReference>
<feature type="transmembrane region" description="Helical" evidence="10">
    <location>
        <begin position="320"/>
        <end position="338"/>
    </location>
</feature>
<keyword evidence="6 10" id="KW-0472">Membrane</keyword>
<dbReference type="GO" id="GO:0005886">
    <property type="term" value="C:plasma membrane"/>
    <property type="evidence" value="ECO:0007669"/>
    <property type="project" value="UniProtKB-SubCell"/>
</dbReference>
<feature type="compositionally biased region" description="Gly residues" evidence="9">
    <location>
        <begin position="493"/>
        <end position="503"/>
    </location>
</feature>
<keyword evidence="5" id="KW-0297">G-protein coupled receptor</keyword>
<feature type="transmembrane region" description="Helical" evidence="10">
    <location>
        <begin position="290"/>
        <end position="308"/>
    </location>
</feature>
<dbReference type="PRINTS" id="PR00237">
    <property type="entry name" value="GPCRRHODOPSN"/>
</dbReference>
<keyword evidence="7" id="KW-0675">Receptor</keyword>
<dbReference type="InterPro" id="IPR016161">
    <property type="entry name" value="Ald_DH/histidinol_DH"/>
</dbReference>
<keyword evidence="2" id="KW-1003">Cell membrane</keyword>
<dbReference type="PROSITE" id="PS50262">
    <property type="entry name" value="G_PROTEIN_RECEP_F1_2"/>
    <property type="match status" value="1"/>
</dbReference>
<comment type="caution">
    <text evidence="12">The sequence shown here is derived from an EMBL/GenBank/DDBJ whole genome shotgun (WGS) entry which is preliminary data.</text>
</comment>
<organism evidence="12 13">
    <name type="scientific">Liparis tanakae</name>
    <name type="common">Tanaka's snailfish</name>
    <dbReference type="NCBI Taxonomy" id="230148"/>
    <lineage>
        <taxon>Eukaryota</taxon>
        <taxon>Metazoa</taxon>
        <taxon>Chordata</taxon>
        <taxon>Craniata</taxon>
        <taxon>Vertebrata</taxon>
        <taxon>Euteleostomi</taxon>
        <taxon>Actinopterygii</taxon>
        <taxon>Neopterygii</taxon>
        <taxon>Teleostei</taxon>
        <taxon>Neoteleostei</taxon>
        <taxon>Acanthomorphata</taxon>
        <taxon>Eupercaria</taxon>
        <taxon>Perciformes</taxon>
        <taxon>Cottioidei</taxon>
        <taxon>Cottales</taxon>
        <taxon>Liparidae</taxon>
        <taxon>Liparis</taxon>
    </lineage>
</organism>
<evidence type="ECO:0000259" key="11">
    <source>
        <dbReference type="PROSITE" id="PS50262"/>
    </source>
</evidence>
<gene>
    <name evidence="12" type="primary">Aldh16a1</name>
    <name evidence="12" type="ORF">EYF80_038430</name>
</gene>
<feature type="transmembrane region" description="Helical" evidence="10">
    <location>
        <begin position="249"/>
        <end position="269"/>
    </location>
</feature>
<reference evidence="12 13" key="1">
    <citation type="submission" date="2019-03" db="EMBL/GenBank/DDBJ databases">
        <title>First draft genome of Liparis tanakae, snailfish: a comprehensive survey of snailfish specific genes.</title>
        <authorList>
            <person name="Kim W."/>
            <person name="Song I."/>
            <person name="Jeong J.-H."/>
            <person name="Kim D."/>
            <person name="Kim S."/>
            <person name="Ryu S."/>
            <person name="Song J.Y."/>
            <person name="Lee S.K."/>
        </authorList>
    </citation>
    <scope>NUCLEOTIDE SEQUENCE [LARGE SCALE GENOMIC DNA]</scope>
    <source>
        <tissue evidence="12">Muscle</tissue>
    </source>
</reference>
<feature type="transmembrane region" description="Helical" evidence="10">
    <location>
        <begin position="457"/>
        <end position="474"/>
    </location>
</feature>
<evidence type="ECO:0000256" key="7">
    <source>
        <dbReference type="ARBA" id="ARBA00023170"/>
    </source>
</evidence>
<dbReference type="GO" id="GO:0016491">
    <property type="term" value="F:oxidoreductase activity"/>
    <property type="evidence" value="ECO:0007669"/>
    <property type="project" value="InterPro"/>
</dbReference>
<evidence type="ECO:0000256" key="1">
    <source>
        <dbReference type="ARBA" id="ARBA00004651"/>
    </source>
</evidence>
<comment type="subcellular location">
    <subcellularLocation>
        <location evidence="1">Cell membrane</location>
        <topology evidence="1">Multi-pass membrane protein</topology>
    </subcellularLocation>
</comment>
<protein>
    <submittedName>
        <fullName evidence="12">Aldehyde dehydrogenase family 16 member A1</fullName>
    </submittedName>
</protein>
<dbReference type="InterPro" id="IPR016162">
    <property type="entry name" value="Ald_DH_N"/>
</dbReference>
<dbReference type="AlphaFoldDB" id="A0A4Z2GES1"/>
<dbReference type="InterPro" id="IPR050569">
    <property type="entry name" value="TAAR"/>
</dbReference>
<feature type="region of interest" description="Disordered" evidence="9">
    <location>
        <begin position="480"/>
        <end position="558"/>
    </location>
</feature>
<dbReference type="Gene3D" id="1.20.1070.10">
    <property type="entry name" value="Rhodopsin 7-helix transmembrane proteins"/>
    <property type="match status" value="4"/>
</dbReference>
<keyword evidence="8" id="KW-0807">Transducer</keyword>
<evidence type="ECO:0000256" key="8">
    <source>
        <dbReference type="ARBA" id="ARBA00023224"/>
    </source>
</evidence>
<keyword evidence="3 10" id="KW-0812">Transmembrane</keyword>
<evidence type="ECO:0000256" key="9">
    <source>
        <dbReference type="SAM" id="MobiDB-lite"/>
    </source>
</evidence>
<keyword evidence="13" id="KW-1185">Reference proteome</keyword>
<proteinExistence type="predicted"/>
<evidence type="ECO:0000313" key="12">
    <source>
        <dbReference type="EMBL" id="TNN51393.1"/>
    </source>
</evidence>
<dbReference type="OrthoDB" id="8939634at2759"/>
<dbReference type="EMBL" id="SRLO01000584">
    <property type="protein sequence ID" value="TNN51393.1"/>
    <property type="molecule type" value="Genomic_DNA"/>
</dbReference>
<name>A0A4Z2GES1_9TELE</name>
<dbReference type="SUPFAM" id="SSF81321">
    <property type="entry name" value="Family A G protein-coupled receptor-like"/>
    <property type="match status" value="1"/>
</dbReference>
<evidence type="ECO:0000256" key="4">
    <source>
        <dbReference type="ARBA" id="ARBA00022989"/>
    </source>
</evidence>